<accession>A0A7X8SRB2</accession>
<evidence type="ECO:0000313" key="2">
    <source>
        <dbReference type="Proteomes" id="UP000585050"/>
    </source>
</evidence>
<evidence type="ECO:0000313" key="1">
    <source>
        <dbReference type="EMBL" id="NLR94854.1"/>
    </source>
</evidence>
<name>A0A7X8SRB2_9BACT</name>
<gene>
    <name evidence="1" type="ORF">HGP29_26855</name>
</gene>
<comment type="caution">
    <text evidence="1">The sequence shown here is derived from an EMBL/GenBank/DDBJ whole genome shotgun (WGS) entry which is preliminary data.</text>
</comment>
<organism evidence="1 2">
    <name type="scientific">Flammeovirga agarivorans</name>
    <dbReference type="NCBI Taxonomy" id="2726742"/>
    <lineage>
        <taxon>Bacteria</taxon>
        <taxon>Pseudomonadati</taxon>
        <taxon>Bacteroidota</taxon>
        <taxon>Cytophagia</taxon>
        <taxon>Cytophagales</taxon>
        <taxon>Flammeovirgaceae</taxon>
        <taxon>Flammeovirga</taxon>
    </lineage>
</organism>
<sequence>MALSFPDQLVHSNDNYPIVDSKSVSGASFTVGSIAERDLIPQYARRLGQVVTVASQDGEGKVIAATYRYEGDDKKEHPTAPGVFPDYILDTDWKDALNWKDITQDVDGDGNIIQNAQLTADLTATLTVGNISQGRTFVAGTTLETILREMISPYIKPSLSSLQVSFAESGSVFEVGVEITVQSASWTTVVDSEGNEPTTFNLVGTGFSGQPINDVDRSLTALVGSKVQSLTPGIISWTLTAIGDRGDNLSRTFSISIRQRSFFGGTNYPLPASPTNAEVTEVIDRISTSRSLATSKNLTINSTQATEDAGDHFTYYIYPASYGDLSQVTQDGSSPVLSAFTKVGDFDYTNSYGVTASYRVYKSNAPGAFNVGTKLEFE</sequence>
<proteinExistence type="predicted"/>
<dbReference type="AlphaFoldDB" id="A0A7X8SRB2"/>
<keyword evidence="2" id="KW-1185">Reference proteome</keyword>
<protein>
    <submittedName>
        <fullName evidence="1">Uncharacterized protein</fullName>
    </submittedName>
</protein>
<dbReference type="Proteomes" id="UP000585050">
    <property type="component" value="Unassembled WGS sequence"/>
</dbReference>
<dbReference type="EMBL" id="JABAIL010000016">
    <property type="protein sequence ID" value="NLR94854.1"/>
    <property type="molecule type" value="Genomic_DNA"/>
</dbReference>
<dbReference type="RefSeq" id="WP_168885563.1">
    <property type="nucleotide sequence ID" value="NZ_JABAIL010000016.1"/>
</dbReference>
<reference evidence="1 2" key="1">
    <citation type="submission" date="2020-04" db="EMBL/GenBank/DDBJ databases">
        <title>Flammeovirga sp. SR4, a novel species isolated from seawater.</title>
        <authorList>
            <person name="Wang X."/>
        </authorList>
    </citation>
    <scope>NUCLEOTIDE SEQUENCE [LARGE SCALE GENOMIC DNA]</scope>
    <source>
        <strain evidence="1 2">SR4</strain>
    </source>
</reference>